<dbReference type="PIRSF" id="PIRSF000446">
    <property type="entry name" value="Mct"/>
    <property type="match status" value="1"/>
</dbReference>
<dbReference type="EnsemblMetazoa" id="XM_003385639.3">
    <property type="protein sequence ID" value="XP_003385687.2"/>
    <property type="gene ID" value="LOC100634058"/>
</dbReference>
<comment type="similarity">
    <text evidence="1">Belongs to the FabD family.</text>
</comment>
<dbReference type="InterPro" id="IPR016035">
    <property type="entry name" value="Acyl_Trfase/lysoPLipase"/>
</dbReference>
<dbReference type="KEGG" id="aqu:100634058"/>
<keyword evidence="4" id="KW-1185">Reference proteome</keyword>
<dbReference type="InterPro" id="IPR024925">
    <property type="entry name" value="Malonyl_CoA-ACP_transAc"/>
</dbReference>
<proteinExistence type="inferred from homology"/>
<feature type="domain" description="Malonyl-CoA:ACP transacylase (MAT)" evidence="2">
    <location>
        <begin position="37"/>
        <end position="329"/>
    </location>
</feature>
<sequence>MVSSGRVMIGAMTEKVSFSRALSSSPAPLMSSGYKLLFPGQGSQYVGMTSSLPSPLPPSIKDLFLKSSDVLGYDLRKYCLRGPQEVLSRTIYCQPAVVVGSLAAYRMLDEQIRNEVAGMAGFSVGEITALIAAESISLEQGLLLVRERARAMNDACLERPSGMLTIIGLEEKALEECVLSASSQTKEPLSIAGHLFQLGYTVGGTMESLKALKSLAVSKGAMSIKSIDVSGAFHSPLMHSAVEKVEEILDTIDISLPSVPVYSNLSGDQYGSISEIKHGLSWHLVEPVLWHQTMNQMITISGEEGFIEVGPGRQLKAVLRKINKTAFNNCTNVDV</sequence>
<accession>A0A1X7V4U8</accession>
<dbReference type="InterPro" id="IPR001227">
    <property type="entry name" value="Ac_transferase_dom_sf"/>
</dbReference>
<dbReference type="SMART" id="SM00827">
    <property type="entry name" value="PKS_AT"/>
    <property type="match status" value="1"/>
</dbReference>
<dbReference type="InParanoid" id="A0A1X7V4U8"/>
<evidence type="ECO:0000256" key="1">
    <source>
        <dbReference type="ARBA" id="ARBA00008217"/>
    </source>
</evidence>
<dbReference type="Gene3D" id="3.40.366.10">
    <property type="entry name" value="Malonyl-Coenzyme A Acyl Carrier Protein, domain 2"/>
    <property type="match status" value="1"/>
</dbReference>
<dbReference type="SUPFAM" id="SSF52151">
    <property type="entry name" value="FabD/lysophospholipase-like"/>
    <property type="match status" value="1"/>
</dbReference>
<dbReference type="eggNOG" id="KOG2926">
    <property type="taxonomic scope" value="Eukaryota"/>
</dbReference>
<evidence type="ECO:0000313" key="3">
    <source>
        <dbReference type="EnsemblMetazoa" id="Aqu2.1.34844_001"/>
    </source>
</evidence>
<name>A0A1X7V4U8_AMPQE</name>
<protein>
    <recommendedName>
        <fullName evidence="2">Malonyl-CoA:ACP transacylase (MAT) domain-containing protein</fullName>
    </recommendedName>
</protein>
<reference evidence="4" key="1">
    <citation type="journal article" date="2010" name="Nature">
        <title>The Amphimedon queenslandica genome and the evolution of animal complexity.</title>
        <authorList>
            <person name="Srivastava M."/>
            <person name="Simakov O."/>
            <person name="Chapman J."/>
            <person name="Fahey B."/>
            <person name="Gauthier M.E."/>
            <person name="Mitros T."/>
            <person name="Richards G.S."/>
            <person name="Conaco C."/>
            <person name="Dacre M."/>
            <person name="Hellsten U."/>
            <person name="Larroux C."/>
            <person name="Putnam N.H."/>
            <person name="Stanke M."/>
            <person name="Adamska M."/>
            <person name="Darling A."/>
            <person name="Degnan S.M."/>
            <person name="Oakley T.H."/>
            <person name="Plachetzki D.C."/>
            <person name="Zhai Y."/>
            <person name="Adamski M."/>
            <person name="Calcino A."/>
            <person name="Cummins S.F."/>
            <person name="Goodstein D.M."/>
            <person name="Harris C."/>
            <person name="Jackson D.J."/>
            <person name="Leys S.P."/>
            <person name="Shu S."/>
            <person name="Woodcroft B.J."/>
            <person name="Vervoort M."/>
            <person name="Kosik K.S."/>
            <person name="Manning G."/>
            <person name="Degnan B.M."/>
            <person name="Rokhsar D.S."/>
        </authorList>
    </citation>
    <scope>NUCLEOTIDE SEQUENCE [LARGE SCALE GENOMIC DNA]</scope>
</reference>
<dbReference type="OrthoDB" id="541883at2759"/>
<evidence type="ECO:0000259" key="2">
    <source>
        <dbReference type="SMART" id="SM00827"/>
    </source>
</evidence>
<reference evidence="3" key="2">
    <citation type="submission" date="2017-05" db="UniProtKB">
        <authorList>
            <consortium name="EnsemblMetazoa"/>
        </authorList>
    </citation>
    <scope>IDENTIFICATION</scope>
</reference>
<dbReference type="InterPro" id="IPR014043">
    <property type="entry name" value="Acyl_transferase_dom"/>
</dbReference>
<dbReference type="AlphaFoldDB" id="A0A1X7V4U8"/>
<dbReference type="OMA" id="AANYNCP"/>
<dbReference type="EnsemblMetazoa" id="Aqu2.1.34844_001">
    <property type="protein sequence ID" value="Aqu2.1.34844_001"/>
    <property type="gene ID" value="Aqu2.1.34844"/>
</dbReference>
<dbReference type="FunCoup" id="A0A1X7V4U8">
    <property type="interactions" value="391"/>
</dbReference>
<dbReference type="Pfam" id="PF00698">
    <property type="entry name" value="Acyl_transf_1"/>
    <property type="match status" value="1"/>
</dbReference>
<dbReference type="InterPro" id="IPR052760">
    <property type="entry name" value="Mitochondrial_malonyltrans"/>
</dbReference>
<evidence type="ECO:0000313" key="4">
    <source>
        <dbReference type="Proteomes" id="UP000007879"/>
    </source>
</evidence>
<dbReference type="PANTHER" id="PTHR47170">
    <property type="entry name" value="MALONYL-COA ACP TRANSACYLASE, ACP-BINDING"/>
    <property type="match status" value="1"/>
</dbReference>
<organism evidence="3">
    <name type="scientific">Amphimedon queenslandica</name>
    <name type="common">Sponge</name>
    <dbReference type="NCBI Taxonomy" id="400682"/>
    <lineage>
        <taxon>Eukaryota</taxon>
        <taxon>Metazoa</taxon>
        <taxon>Porifera</taxon>
        <taxon>Demospongiae</taxon>
        <taxon>Heteroscleromorpha</taxon>
        <taxon>Haplosclerida</taxon>
        <taxon>Niphatidae</taxon>
        <taxon>Amphimedon</taxon>
    </lineage>
</organism>
<dbReference type="GO" id="GO:0016740">
    <property type="term" value="F:transferase activity"/>
    <property type="evidence" value="ECO:0007669"/>
    <property type="project" value="InterPro"/>
</dbReference>
<dbReference type="Gene3D" id="3.30.70.250">
    <property type="entry name" value="Malonyl-CoA ACP transacylase, ACP-binding"/>
    <property type="match status" value="1"/>
</dbReference>
<dbReference type="PANTHER" id="PTHR47170:SF2">
    <property type="entry name" value="MALONYL-COA:ACP TRANSACYLASE (MAT) DOMAIN-CONTAINING PROTEIN"/>
    <property type="match status" value="1"/>
</dbReference>
<dbReference type="Proteomes" id="UP000007879">
    <property type="component" value="Unassembled WGS sequence"/>
</dbReference>
<dbReference type="STRING" id="400682.A0A1X7V4U8"/>
<gene>
    <name evidence="3" type="primary">100634058</name>
</gene>